<feature type="domain" description="DUF7964" evidence="1">
    <location>
        <begin position="5"/>
        <end position="87"/>
    </location>
</feature>
<dbReference type="InterPro" id="IPR058270">
    <property type="entry name" value="DUF7964"/>
</dbReference>
<evidence type="ECO:0000313" key="5">
    <source>
        <dbReference type="Proteomes" id="UP001500962"/>
    </source>
</evidence>
<dbReference type="EMBL" id="CP095005">
    <property type="protein sequence ID" value="UOO96046.1"/>
    <property type="molecule type" value="Genomic_DNA"/>
</dbReference>
<organism evidence="2 5">
    <name type="scientific">Halococcus dombrowskii</name>
    <dbReference type="NCBI Taxonomy" id="179637"/>
    <lineage>
        <taxon>Archaea</taxon>
        <taxon>Methanobacteriati</taxon>
        <taxon>Methanobacteriota</taxon>
        <taxon>Stenosarchaea group</taxon>
        <taxon>Halobacteria</taxon>
        <taxon>Halobacteriales</taxon>
        <taxon>Halococcaceae</taxon>
        <taxon>Halococcus</taxon>
    </lineage>
</organism>
<evidence type="ECO:0000313" key="3">
    <source>
        <dbReference type="EMBL" id="UOO96046.1"/>
    </source>
</evidence>
<proteinExistence type="predicted"/>
<reference evidence="2" key="3">
    <citation type="submission" date="2023-12" db="EMBL/GenBank/DDBJ databases">
        <authorList>
            <person name="Sun Q."/>
            <person name="Inoue M."/>
        </authorList>
    </citation>
    <scope>NUCLEOTIDE SEQUENCE</scope>
    <source>
        <strain evidence="2">JCM 12289</strain>
    </source>
</reference>
<dbReference type="Proteomes" id="UP001500962">
    <property type="component" value="Unassembled WGS sequence"/>
</dbReference>
<reference evidence="2" key="1">
    <citation type="journal article" date="2014" name="Int. J. Syst. Evol. Microbiol.">
        <title>Complete genome sequence of Corynebacterium casei LMG S-19264T (=DSM 44701T), isolated from a smear-ripened cheese.</title>
        <authorList>
            <consortium name="US DOE Joint Genome Institute (JGI-PGF)"/>
            <person name="Walter F."/>
            <person name="Albersmeier A."/>
            <person name="Kalinowski J."/>
            <person name="Ruckert C."/>
        </authorList>
    </citation>
    <scope>NUCLEOTIDE SEQUENCE</scope>
    <source>
        <strain evidence="2">JCM 12289</strain>
    </source>
</reference>
<dbReference type="EMBL" id="BAAADN010000046">
    <property type="protein sequence ID" value="GAA0470501.1"/>
    <property type="molecule type" value="Genomic_DNA"/>
</dbReference>
<sequence length="92" mass="10401">MVNLATKLPDESLSTSEIERLRERPAVRSVIELPTSYEHGHDVTSTATVLTGGTVLYLTFDREREQWKQRVLARDANERELLAATLDQFEAG</sequence>
<evidence type="ECO:0000313" key="4">
    <source>
        <dbReference type="Proteomes" id="UP000830542"/>
    </source>
</evidence>
<keyword evidence="4" id="KW-1185">Reference proteome</keyword>
<dbReference type="Proteomes" id="UP000830542">
    <property type="component" value="Chromosome"/>
</dbReference>
<dbReference type="AlphaFoldDB" id="A0AAV3SJU0"/>
<accession>A0AAV3SJU0</accession>
<reference evidence="3" key="2">
    <citation type="submission" date="2022-04" db="EMBL/GenBank/DDBJ databases">
        <title>Sequencing and genomic assembly of Halococcus dombrowskii.</title>
        <authorList>
            <person name="Lim S.W."/>
            <person name="MacLea K.S."/>
        </authorList>
    </citation>
    <scope>NUCLEOTIDE SEQUENCE</scope>
    <source>
        <strain evidence="3">H4</strain>
    </source>
</reference>
<evidence type="ECO:0000313" key="2">
    <source>
        <dbReference type="EMBL" id="GAA0470501.1"/>
    </source>
</evidence>
<dbReference type="Pfam" id="PF25912">
    <property type="entry name" value="DUF7964"/>
    <property type="match status" value="1"/>
</dbReference>
<dbReference type="RefSeq" id="WP_244704446.1">
    <property type="nucleotide sequence ID" value="NZ_BAAADN010000046.1"/>
</dbReference>
<gene>
    <name evidence="2" type="ORF">GCM10008985_29320</name>
    <name evidence="3" type="ORF">MUK72_04885</name>
</gene>
<evidence type="ECO:0000259" key="1">
    <source>
        <dbReference type="Pfam" id="PF25912"/>
    </source>
</evidence>
<dbReference type="KEGG" id="hdo:MUK72_04885"/>
<dbReference type="GeneID" id="71761159"/>
<protein>
    <recommendedName>
        <fullName evidence="1">DUF7964 domain-containing protein</fullName>
    </recommendedName>
</protein>
<name>A0AAV3SJU0_HALDO</name>